<dbReference type="AlphaFoldDB" id="A0A8J5W3N0"/>
<comment type="caution">
    <text evidence="1">The sequence shown here is derived from an EMBL/GenBank/DDBJ whole genome shotgun (WGS) entry which is preliminary data.</text>
</comment>
<protein>
    <submittedName>
        <fullName evidence="1">Uncharacterized protein</fullName>
    </submittedName>
</protein>
<sequence length="66" mass="6627">MESGRVALALLHCIGFGIGGRPSGLWGLSARALAGSPLGVRDSGTQGLRLFAESPLGGFQSAGGTW</sequence>
<gene>
    <name evidence="1" type="ORF">GUJ93_ZPchr0006g43927</name>
</gene>
<name>A0A8J5W3N0_ZIZPA</name>
<reference evidence="1" key="1">
    <citation type="journal article" date="2021" name="bioRxiv">
        <title>Whole Genome Assembly and Annotation of Northern Wild Rice, Zizania palustris L., Supports a Whole Genome Duplication in the Zizania Genus.</title>
        <authorList>
            <person name="Haas M."/>
            <person name="Kono T."/>
            <person name="Macchietto M."/>
            <person name="Millas R."/>
            <person name="McGilp L."/>
            <person name="Shao M."/>
            <person name="Duquette J."/>
            <person name="Hirsch C.N."/>
            <person name="Kimball J."/>
        </authorList>
    </citation>
    <scope>NUCLEOTIDE SEQUENCE</scope>
    <source>
        <tissue evidence="1">Fresh leaf tissue</tissue>
    </source>
</reference>
<proteinExistence type="predicted"/>
<evidence type="ECO:0000313" key="2">
    <source>
        <dbReference type="Proteomes" id="UP000729402"/>
    </source>
</evidence>
<keyword evidence="2" id="KW-1185">Reference proteome</keyword>
<organism evidence="1 2">
    <name type="scientific">Zizania palustris</name>
    <name type="common">Northern wild rice</name>
    <dbReference type="NCBI Taxonomy" id="103762"/>
    <lineage>
        <taxon>Eukaryota</taxon>
        <taxon>Viridiplantae</taxon>
        <taxon>Streptophyta</taxon>
        <taxon>Embryophyta</taxon>
        <taxon>Tracheophyta</taxon>
        <taxon>Spermatophyta</taxon>
        <taxon>Magnoliopsida</taxon>
        <taxon>Liliopsida</taxon>
        <taxon>Poales</taxon>
        <taxon>Poaceae</taxon>
        <taxon>BOP clade</taxon>
        <taxon>Oryzoideae</taxon>
        <taxon>Oryzeae</taxon>
        <taxon>Zizaniinae</taxon>
        <taxon>Zizania</taxon>
    </lineage>
</organism>
<evidence type="ECO:0000313" key="1">
    <source>
        <dbReference type="EMBL" id="KAG8076368.1"/>
    </source>
</evidence>
<dbReference type="Proteomes" id="UP000729402">
    <property type="component" value="Unassembled WGS sequence"/>
</dbReference>
<dbReference type="EMBL" id="JAAALK010000283">
    <property type="protein sequence ID" value="KAG8076368.1"/>
    <property type="molecule type" value="Genomic_DNA"/>
</dbReference>
<accession>A0A8J5W3N0</accession>
<reference evidence="1" key="2">
    <citation type="submission" date="2021-02" db="EMBL/GenBank/DDBJ databases">
        <authorList>
            <person name="Kimball J.A."/>
            <person name="Haas M.W."/>
            <person name="Macchietto M."/>
            <person name="Kono T."/>
            <person name="Duquette J."/>
            <person name="Shao M."/>
        </authorList>
    </citation>
    <scope>NUCLEOTIDE SEQUENCE</scope>
    <source>
        <tissue evidence="1">Fresh leaf tissue</tissue>
    </source>
</reference>